<organism evidence="2 3">
    <name type="scientific">Saccharothrix mutabilis subsp. mutabilis</name>
    <dbReference type="NCBI Taxonomy" id="66855"/>
    <lineage>
        <taxon>Bacteria</taxon>
        <taxon>Bacillati</taxon>
        <taxon>Actinomycetota</taxon>
        <taxon>Actinomycetes</taxon>
        <taxon>Pseudonocardiales</taxon>
        <taxon>Pseudonocardiaceae</taxon>
        <taxon>Saccharothrix</taxon>
    </lineage>
</organism>
<feature type="region of interest" description="Disordered" evidence="1">
    <location>
        <begin position="1"/>
        <end position="77"/>
    </location>
</feature>
<accession>A0ABN0UEF2</accession>
<keyword evidence="3" id="KW-1185">Reference proteome</keyword>
<dbReference type="RefSeq" id="WP_343936758.1">
    <property type="nucleotide sequence ID" value="NZ_BAAABU010000015.1"/>
</dbReference>
<proteinExistence type="predicted"/>
<evidence type="ECO:0000313" key="3">
    <source>
        <dbReference type="Proteomes" id="UP001500416"/>
    </source>
</evidence>
<evidence type="ECO:0008006" key="4">
    <source>
        <dbReference type="Google" id="ProtNLM"/>
    </source>
</evidence>
<name>A0ABN0UEF2_9PSEU</name>
<evidence type="ECO:0000256" key="1">
    <source>
        <dbReference type="SAM" id="MobiDB-lite"/>
    </source>
</evidence>
<gene>
    <name evidence="2" type="ORF">GCM10010492_54500</name>
</gene>
<feature type="compositionally biased region" description="Basic and acidic residues" evidence="1">
    <location>
        <begin position="1"/>
        <end position="14"/>
    </location>
</feature>
<comment type="caution">
    <text evidence="2">The sequence shown here is derived from an EMBL/GenBank/DDBJ whole genome shotgun (WGS) entry which is preliminary data.</text>
</comment>
<evidence type="ECO:0000313" key="2">
    <source>
        <dbReference type="EMBL" id="GAA0247855.1"/>
    </source>
</evidence>
<protein>
    <recommendedName>
        <fullName evidence="4">HPt domain-containing protein</fullName>
    </recommendedName>
</protein>
<sequence length="145" mass="15001">MPFARGDRDCRDPADDGGAPGRARVATTLGAPPPADPSRRAGRAGSLPEPAPPPADPSRRAGRAGSPPERRTPAAVPPEFRLRYIAMRAAEFTAILDDLHRRYAELETDTALGLRAVVEQAAAAAHDLAVSAHRAADALSGGGGP</sequence>
<reference evidence="2 3" key="1">
    <citation type="journal article" date="2019" name="Int. J. Syst. Evol. Microbiol.">
        <title>The Global Catalogue of Microorganisms (GCM) 10K type strain sequencing project: providing services to taxonomists for standard genome sequencing and annotation.</title>
        <authorList>
            <consortium name="The Broad Institute Genomics Platform"/>
            <consortium name="The Broad Institute Genome Sequencing Center for Infectious Disease"/>
            <person name="Wu L."/>
            <person name="Ma J."/>
        </authorList>
    </citation>
    <scope>NUCLEOTIDE SEQUENCE [LARGE SCALE GENOMIC DNA]</scope>
    <source>
        <strain evidence="2 3">JCM 3380</strain>
    </source>
</reference>
<dbReference type="EMBL" id="BAAABU010000015">
    <property type="protein sequence ID" value="GAA0247855.1"/>
    <property type="molecule type" value="Genomic_DNA"/>
</dbReference>
<dbReference type="Proteomes" id="UP001500416">
    <property type="component" value="Unassembled WGS sequence"/>
</dbReference>